<reference evidence="1 2" key="1">
    <citation type="submission" date="2023-04" db="EMBL/GenBank/DDBJ databases">
        <title>Genome of Basidiobolus ranarum AG-B5.</title>
        <authorList>
            <person name="Stajich J.E."/>
            <person name="Carter-House D."/>
            <person name="Gryganskyi A."/>
        </authorList>
    </citation>
    <scope>NUCLEOTIDE SEQUENCE [LARGE SCALE GENOMIC DNA]</scope>
    <source>
        <strain evidence="1 2">AG-B5</strain>
    </source>
</reference>
<accession>A0ABR2WD35</accession>
<organism evidence="1 2">
    <name type="scientific">Basidiobolus ranarum</name>
    <dbReference type="NCBI Taxonomy" id="34480"/>
    <lineage>
        <taxon>Eukaryota</taxon>
        <taxon>Fungi</taxon>
        <taxon>Fungi incertae sedis</taxon>
        <taxon>Zoopagomycota</taxon>
        <taxon>Entomophthoromycotina</taxon>
        <taxon>Basidiobolomycetes</taxon>
        <taxon>Basidiobolales</taxon>
        <taxon>Basidiobolaceae</taxon>
        <taxon>Basidiobolus</taxon>
    </lineage>
</organism>
<name>A0ABR2WD35_9FUNG</name>
<evidence type="ECO:0000313" key="2">
    <source>
        <dbReference type="Proteomes" id="UP001479436"/>
    </source>
</evidence>
<sequence>GYARSRYGRKYEQEEYDNEYKRGVSCRSGQQNYPRSCHGRQYEHNCPCTRYGRQYKQHQQLL</sequence>
<evidence type="ECO:0000313" key="1">
    <source>
        <dbReference type="EMBL" id="KAK9759408.1"/>
    </source>
</evidence>
<gene>
    <name evidence="1" type="ORF">K7432_017677</name>
</gene>
<proteinExistence type="predicted"/>
<keyword evidence="2" id="KW-1185">Reference proteome</keyword>
<dbReference type="Proteomes" id="UP001479436">
    <property type="component" value="Unassembled WGS sequence"/>
</dbReference>
<comment type="caution">
    <text evidence="1">The sequence shown here is derived from an EMBL/GenBank/DDBJ whole genome shotgun (WGS) entry which is preliminary data.</text>
</comment>
<protein>
    <submittedName>
        <fullName evidence="1">Uncharacterized protein</fullName>
    </submittedName>
</protein>
<dbReference type="EMBL" id="JASJQH010004143">
    <property type="protein sequence ID" value="KAK9759408.1"/>
    <property type="molecule type" value="Genomic_DNA"/>
</dbReference>
<feature type="non-terminal residue" evidence="1">
    <location>
        <position position="1"/>
    </location>
</feature>